<dbReference type="InterPro" id="IPR023673">
    <property type="entry name" value="Ribosomal_uL1_CS"/>
</dbReference>
<dbReference type="SUPFAM" id="SSF56808">
    <property type="entry name" value="Ribosomal protein L1"/>
    <property type="match status" value="1"/>
</dbReference>
<protein>
    <recommendedName>
        <fullName evidence="9 10">Large ribosomal subunit protein uL1</fullName>
    </recommendedName>
</protein>
<dbReference type="FunFam" id="3.40.50.790:FF:000001">
    <property type="entry name" value="50S ribosomal protein L1"/>
    <property type="match status" value="1"/>
</dbReference>
<evidence type="ECO:0000256" key="11">
    <source>
        <dbReference type="RuleBase" id="RU000659"/>
    </source>
</evidence>
<evidence type="ECO:0000256" key="7">
    <source>
        <dbReference type="ARBA" id="ARBA00022980"/>
    </source>
</evidence>
<dbReference type="Gene3D" id="3.30.190.20">
    <property type="match status" value="1"/>
</dbReference>
<dbReference type="Gene3D" id="3.40.50.790">
    <property type="match status" value="1"/>
</dbReference>
<evidence type="ECO:0000256" key="1">
    <source>
        <dbReference type="ARBA" id="ARBA00010531"/>
    </source>
</evidence>
<keyword evidence="6 10" id="KW-0694">RNA-binding</keyword>
<comment type="subunit">
    <text evidence="10">Part of the 50S ribosomal subunit.</text>
</comment>
<evidence type="ECO:0000313" key="13">
    <source>
        <dbReference type="Proteomes" id="UP000076964"/>
    </source>
</evidence>
<keyword evidence="3 10" id="KW-0820">tRNA-binding</keyword>
<dbReference type="GO" id="GO:0000049">
    <property type="term" value="F:tRNA binding"/>
    <property type="evidence" value="ECO:0007669"/>
    <property type="project" value="UniProtKB-KW"/>
</dbReference>
<evidence type="ECO:0000256" key="5">
    <source>
        <dbReference type="ARBA" id="ARBA00022845"/>
    </source>
</evidence>
<evidence type="ECO:0000256" key="2">
    <source>
        <dbReference type="ARBA" id="ARBA00022491"/>
    </source>
</evidence>
<dbReference type="HAMAP" id="MF_01318_B">
    <property type="entry name" value="Ribosomal_uL1_B"/>
    <property type="match status" value="1"/>
</dbReference>
<reference evidence="12 13" key="1">
    <citation type="submission" date="2016-02" db="EMBL/GenBank/DDBJ databases">
        <title>Draft genome sequence of Thermodesulfatator sp. S606.</title>
        <authorList>
            <person name="Lai Q."/>
            <person name="Cao J."/>
            <person name="Dupont S."/>
            <person name="Shao Z."/>
            <person name="Jebbar M."/>
            <person name="Alain K."/>
        </authorList>
    </citation>
    <scope>NUCLEOTIDE SEQUENCE [LARGE SCALE GENOMIC DNA]</scope>
    <source>
        <strain evidence="12 13">S606</strain>
    </source>
</reference>
<dbReference type="AlphaFoldDB" id="A0A177E8F5"/>
<keyword evidence="2 10" id="KW-0678">Repressor</keyword>
<sequence length="238" mass="25491">MARGKKYANALAKIDRSKRYDFEEAVKLALENAYAKFDESVDVAVVLGVDPRHADQMVRGSVVLPHGTGKAPRVAVFAKGDKAKEAEAAGADYVGAEDLVKKIQDGWLEFDKAVATPDMMPLVGRIGKILGPRGLMPSAKTGTVTWDVAKAVKDIKSGKIDFKVDRAGVVHAPVGRVSFGPQKILENLAAFFDAIIKAKPSGAKGQYIKNITISTTMGPGIKIDPAAVKDLLEKYGRD</sequence>
<evidence type="ECO:0000256" key="10">
    <source>
        <dbReference type="HAMAP-Rule" id="MF_01318"/>
    </source>
</evidence>
<accession>A0A177E8F5</accession>
<dbReference type="Pfam" id="PF00687">
    <property type="entry name" value="Ribosomal_L1"/>
    <property type="match status" value="1"/>
</dbReference>
<dbReference type="RefSeq" id="WP_068541434.1">
    <property type="nucleotide sequence ID" value="NZ_LSFI01000014.1"/>
</dbReference>
<dbReference type="GO" id="GO:0006417">
    <property type="term" value="P:regulation of translation"/>
    <property type="evidence" value="ECO:0007669"/>
    <property type="project" value="UniProtKB-KW"/>
</dbReference>
<dbReference type="GO" id="GO:0006412">
    <property type="term" value="P:translation"/>
    <property type="evidence" value="ECO:0007669"/>
    <property type="project" value="UniProtKB-UniRule"/>
</dbReference>
<evidence type="ECO:0000256" key="6">
    <source>
        <dbReference type="ARBA" id="ARBA00022884"/>
    </source>
</evidence>
<name>A0A177E8F5_9BACT</name>
<keyword evidence="5 10" id="KW-0810">Translation regulation</keyword>
<dbReference type="InterPro" id="IPR005878">
    <property type="entry name" value="Ribosom_uL1_bac-type"/>
</dbReference>
<dbReference type="InterPro" id="IPR028364">
    <property type="entry name" value="Ribosomal_uL1/biogenesis"/>
</dbReference>
<comment type="similarity">
    <text evidence="1 10 11">Belongs to the universal ribosomal protein uL1 family.</text>
</comment>
<keyword evidence="7 10" id="KW-0689">Ribosomal protein</keyword>
<evidence type="ECO:0000256" key="4">
    <source>
        <dbReference type="ARBA" id="ARBA00022730"/>
    </source>
</evidence>
<evidence type="ECO:0000256" key="9">
    <source>
        <dbReference type="ARBA" id="ARBA00035241"/>
    </source>
</evidence>
<evidence type="ECO:0000256" key="3">
    <source>
        <dbReference type="ARBA" id="ARBA00022555"/>
    </source>
</evidence>
<dbReference type="PANTHER" id="PTHR36427:SF3">
    <property type="entry name" value="LARGE RIBOSOMAL SUBUNIT PROTEIN UL1M"/>
    <property type="match status" value="1"/>
</dbReference>
<dbReference type="OrthoDB" id="9803740at2"/>
<organism evidence="12 13">
    <name type="scientific">Thermodesulfatator autotrophicus</name>
    <dbReference type="NCBI Taxonomy" id="1795632"/>
    <lineage>
        <taxon>Bacteria</taxon>
        <taxon>Pseudomonadati</taxon>
        <taxon>Thermodesulfobacteriota</taxon>
        <taxon>Thermodesulfobacteria</taxon>
        <taxon>Thermodesulfobacteriales</taxon>
        <taxon>Thermodesulfatatoraceae</taxon>
        <taxon>Thermodesulfatator</taxon>
    </lineage>
</organism>
<comment type="caution">
    <text evidence="12">The sequence shown here is derived from an EMBL/GenBank/DDBJ whole genome shotgun (WGS) entry which is preliminary data.</text>
</comment>
<dbReference type="GO" id="GO:0003735">
    <property type="term" value="F:structural constituent of ribosome"/>
    <property type="evidence" value="ECO:0007669"/>
    <property type="project" value="InterPro"/>
</dbReference>
<dbReference type="PIRSF" id="PIRSF002155">
    <property type="entry name" value="Ribosomal_L1"/>
    <property type="match status" value="1"/>
</dbReference>
<dbReference type="InterPro" id="IPR023674">
    <property type="entry name" value="Ribosomal_uL1-like"/>
</dbReference>
<gene>
    <name evidence="10" type="primary">rplA</name>
    <name evidence="12" type="ORF">TH606_03840</name>
</gene>
<proteinExistence type="inferred from homology"/>
<keyword evidence="4 10" id="KW-0699">rRNA-binding</keyword>
<dbReference type="GO" id="GO:0019843">
    <property type="term" value="F:rRNA binding"/>
    <property type="evidence" value="ECO:0007669"/>
    <property type="project" value="UniProtKB-UniRule"/>
</dbReference>
<dbReference type="EMBL" id="LSFI01000014">
    <property type="protein sequence ID" value="OAG28068.1"/>
    <property type="molecule type" value="Genomic_DNA"/>
</dbReference>
<keyword evidence="13" id="KW-1185">Reference proteome</keyword>
<dbReference type="STRING" id="1795632.TH606_03840"/>
<keyword evidence="8 10" id="KW-0687">Ribonucleoprotein</keyword>
<comment type="function">
    <text evidence="10">Protein L1 is also a translational repressor protein, it controls the translation of the L11 operon by binding to its mRNA.</text>
</comment>
<dbReference type="InterPro" id="IPR016095">
    <property type="entry name" value="Ribosomal_uL1_3-a/b-sand"/>
</dbReference>
<dbReference type="Proteomes" id="UP000076964">
    <property type="component" value="Unassembled WGS sequence"/>
</dbReference>
<dbReference type="PANTHER" id="PTHR36427">
    <property type="entry name" value="54S RIBOSOMAL PROTEIN L1, MITOCHONDRIAL"/>
    <property type="match status" value="1"/>
</dbReference>
<comment type="function">
    <text evidence="10">Binds directly to 23S rRNA. The L1 stalk is quite mobile in the ribosome, and is involved in E site tRNA release.</text>
</comment>
<dbReference type="InterPro" id="IPR002143">
    <property type="entry name" value="Ribosomal_uL1"/>
</dbReference>
<dbReference type="GO" id="GO:0015934">
    <property type="term" value="C:large ribosomal subunit"/>
    <property type="evidence" value="ECO:0007669"/>
    <property type="project" value="InterPro"/>
</dbReference>
<dbReference type="PROSITE" id="PS01199">
    <property type="entry name" value="RIBOSOMAL_L1"/>
    <property type="match status" value="1"/>
</dbReference>
<dbReference type="CDD" id="cd00403">
    <property type="entry name" value="Ribosomal_L1"/>
    <property type="match status" value="1"/>
</dbReference>
<dbReference type="NCBIfam" id="TIGR01169">
    <property type="entry name" value="rplA_bact"/>
    <property type="match status" value="1"/>
</dbReference>
<evidence type="ECO:0000313" key="12">
    <source>
        <dbReference type="EMBL" id="OAG28068.1"/>
    </source>
</evidence>
<evidence type="ECO:0000256" key="8">
    <source>
        <dbReference type="ARBA" id="ARBA00023274"/>
    </source>
</evidence>